<sequence length="298" mass="32373">MPCRGPGHRALGLLAIYNTNDSIFIRMRAVPLGGAPRLVPCSPTVTDKCGGGVGERPPPNTALEEGGPGREGVGEIQQLRRNLAVSVTTPRRARGGEGKRGEVPRERGGRCHCYLATPASAPASTSPALPRGEEGERGEAPLTISRRAGQPLPPPLSPLPRRAILGAGLHLTYAATRRGRREGRGSSSRQQPRWPAYSTTAVVAATLPHQPRRRTPPHLRRREERKARGATSEAPPPHRRASLEERRDEREREMALCGSVGWMDKIKDVVWMALWVVKKAGLVFFKGVSSVEKPTPIL</sequence>
<feature type="region of interest" description="Disordered" evidence="1">
    <location>
        <begin position="175"/>
        <end position="248"/>
    </location>
</feature>
<keyword evidence="3" id="KW-1185">Reference proteome</keyword>
<feature type="region of interest" description="Disordered" evidence="1">
    <location>
        <begin position="49"/>
        <end position="72"/>
    </location>
</feature>
<feature type="region of interest" description="Disordered" evidence="1">
    <location>
        <begin position="87"/>
        <end position="158"/>
    </location>
</feature>
<dbReference type="Proteomes" id="UP000007015">
    <property type="component" value="Chromosome 7"/>
</dbReference>
<feature type="compositionally biased region" description="Basic residues" evidence="1">
    <location>
        <begin position="210"/>
        <end position="220"/>
    </location>
</feature>
<proteinExistence type="predicted"/>
<dbReference type="EMBL" id="CM000132">
    <property type="protein sequence ID" value="EEC81845.1"/>
    <property type="molecule type" value="Genomic_DNA"/>
</dbReference>
<name>B8B505_ORYSI</name>
<evidence type="ECO:0000313" key="3">
    <source>
        <dbReference type="Proteomes" id="UP000007015"/>
    </source>
</evidence>
<protein>
    <submittedName>
        <fullName evidence="2">Uncharacterized protein</fullName>
    </submittedName>
</protein>
<feature type="compositionally biased region" description="Low complexity" evidence="1">
    <location>
        <begin position="115"/>
        <end position="130"/>
    </location>
</feature>
<evidence type="ECO:0000256" key="1">
    <source>
        <dbReference type="SAM" id="MobiDB-lite"/>
    </source>
</evidence>
<dbReference type="AlphaFoldDB" id="B8B505"/>
<feature type="compositionally biased region" description="Basic and acidic residues" evidence="1">
    <location>
        <begin position="94"/>
        <end position="109"/>
    </location>
</feature>
<accession>B8B505</accession>
<reference evidence="2 3" key="1">
    <citation type="journal article" date="2005" name="PLoS Biol.">
        <title>The genomes of Oryza sativa: a history of duplications.</title>
        <authorList>
            <person name="Yu J."/>
            <person name="Wang J."/>
            <person name="Lin W."/>
            <person name="Li S."/>
            <person name="Li H."/>
            <person name="Zhou J."/>
            <person name="Ni P."/>
            <person name="Dong W."/>
            <person name="Hu S."/>
            <person name="Zeng C."/>
            <person name="Zhang J."/>
            <person name="Zhang Y."/>
            <person name="Li R."/>
            <person name="Xu Z."/>
            <person name="Li S."/>
            <person name="Li X."/>
            <person name="Zheng H."/>
            <person name="Cong L."/>
            <person name="Lin L."/>
            <person name="Yin J."/>
            <person name="Geng J."/>
            <person name="Li G."/>
            <person name="Shi J."/>
            <person name="Liu J."/>
            <person name="Lv H."/>
            <person name="Li J."/>
            <person name="Wang J."/>
            <person name="Deng Y."/>
            <person name="Ran L."/>
            <person name="Shi X."/>
            <person name="Wang X."/>
            <person name="Wu Q."/>
            <person name="Li C."/>
            <person name="Ren X."/>
            <person name="Wang J."/>
            <person name="Wang X."/>
            <person name="Li D."/>
            <person name="Liu D."/>
            <person name="Zhang X."/>
            <person name="Ji Z."/>
            <person name="Zhao W."/>
            <person name="Sun Y."/>
            <person name="Zhang Z."/>
            <person name="Bao J."/>
            <person name="Han Y."/>
            <person name="Dong L."/>
            <person name="Ji J."/>
            <person name="Chen P."/>
            <person name="Wu S."/>
            <person name="Liu J."/>
            <person name="Xiao Y."/>
            <person name="Bu D."/>
            <person name="Tan J."/>
            <person name="Yang L."/>
            <person name="Ye C."/>
            <person name="Zhang J."/>
            <person name="Xu J."/>
            <person name="Zhou Y."/>
            <person name="Yu Y."/>
            <person name="Zhang B."/>
            <person name="Zhuang S."/>
            <person name="Wei H."/>
            <person name="Liu B."/>
            <person name="Lei M."/>
            <person name="Yu H."/>
            <person name="Li Y."/>
            <person name="Xu H."/>
            <person name="Wei S."/>
            <person name="He X."/>
            <person name="Fang L."/>
            <person name="Zhang Z."/>
            <person name="Zhang Y."/>
            <person name="Huang X."/>
            <person name="Su Z."/>
            <person name="Tong W."/>
            <person name="Li J."/>
            <person name="Tong Z."/>
            <person name="Li S."/>
            <person name="Ye J."/>
            <person name="Wang L."/>
            <person name="Fang L."/>
            <person name="Lei T."/>
            <person name="Chen C."/>
            <person name="Chen H."/>
            <person name="Xu Z."/>
            <person name="Li H."/>
            <person name="Huang H."/>
            <person name="Zhang F."/>
            <person name="Xu H."/>
            <person name="Li N."/>
            <person name="Zhao C."/>
            <person name="Li S."/>
            <person name="Dong L."/>
            <person name="Huang Y."/>
            <person name="Li L."/>
            <person name="Xi Y."/>
            <person name="Qi Q."/>
            <person name="Li W."/>
            <person name="Zhang B."/>
            <person name="Hu W."/>
            <person name="Zhang Y."/>
            <person name="Tian X."/>
            <person name="Jiao Y."/>
            <person name="Liang X."/>
            <person name="Jin J."/>
            <person name="Gao L."/>
            <person name="Zheng W."/>
            <person name="Hao B."/>
            <person name="Liu S."/>
            <person name="Wang W."/>
            <person name="Yuan L."/>
            <person name="Cao M."/>
            <person name="McDermott J."/>
            <person name="Samudrala R."/>
            <person name="Wang J."/>
            <person name="Wong G.K."/>
            <person name="Yang H."/>
        </authorList>
    </citation>
    <scope>NUCLEOTIDE SEQUENCE [LARGE SCALE GENOMIC DNA]</scope>
    <source>
        <strain evidence="3">cv. 93-11</strain>
    </source>
</reference>
<dbReference type="Gramene" id="BGIOSGA024488-TA">
    <property type="protein sequence ID" value="BGIOSGA024488-PA"/>
    <property type="gene ID" value="BGIOSGA024488"/>
</dbReference>
<organism evidence="2 3">
    <name type="scientific">Oryza sativa subsp. indica</name>
    <name type="common">Rice</name>
    <dbReference type="NCBI Taxonomy" id="39946"/>
    <lineage>
        <taxon>Eukaryota</taxon>
        <taxon>Viridiplantae</taxon>
        <taxon>Streptophyta</taxon>
        <taxon>Embryophyta</taxon>
        <taxon>Tracheophyta</taxon>
        <taxon>Spermatophyta</taxon>
        <taxon>Magnoliopsida</taxon>
        <taxon>Liliopsida</taxon>
        <taxon>Poales</taxon>
        <taxon>Poaceae</taxon>
        <taxon>BOP clade</taxon>
        <taxon>Oryzoideae</taxon>
        <taxon>Oryzeae</taxon>
        <taxon>Oryzinae</taxon>
        <taxon>Oryza</taxon>
        <taxon>Oryza sativa</taxon>
    </lineage>
</organism>
<gene>
    <name evidence="2" type="ORF">OsI_25612</name>
</gene>
<evidence type="ECO:0000313" key="2">
    <source>
        <dbReference type="EMBL" id="EEC81845.1"/>
    </source>
</evidence>
<dbReference type="HOGENOM" id="CLU_935044_0_0_1"/>